<dbReference type="RefSeq" id="WP_062154633.1">
    <property type="nucleotide sequence ID" value="NZ_CP012373.2"/>
</dbReference>
<reference evidence="2" key="1">
    <citation type="submission" date="2016-12" db="EMBL/GenBank/DDBJ databases">
        <title>Complete Genome Sequence of Beggiatoa leptomitiformis D-401.</title>
        <authorList>
            <person name="Fomenkov A."/>
            <person name="Vincze T."/>
            <person name="Grabovich M."/>
            <person name="Anton B.P."/>
            <person name="Dubinina G."/>
            <person name="Orlova M."/>
            <person name="Belousova E."/>
            <person name="Roberts R.J."/>
        </authorList>
    </citation>
    <scope>NUCLEOTIDE SEQUENCE [LARGE SCALE GENOMIC DNA]</scope>
    <source>
        <strain evidence="2">D-401</strain>
    </source>
</reference>
<keyword evidence="2" id="KW-1185">Reference proteome</keyword>
<dbReference type="PROSITE" id="PS51257">
    <property type="entry name" value="PROKAR_LIPOPROTEIN"/>
    <property type="match status" value="1"/>
</dbReference>
<organism evidence="1 2">
    <name type="scientific">Beggiatoa leptomitoformis</name>
    <dbReference type="NCBI Taxonomy" id="288004"/>
    <lineage>
        <taxon>Bacteria</taxon>
        <taxon>Pseudomonadati</taxon>
        <taxon>Pseudomonadota</taxon>
        <taxon>Gammaproteobacteria</taxon>
        <taxon>Thiotrichales</taxon>
        <taxon>Thiotrichaceae</taxon>
        <taxon>Beggiatoa</taxon>
    </lineage>
</organism>
<dbReference type="AlphaFoldDB" id="A0A2N9YDS0"/>
<dbReference type="OrthoDB" id="5442820at2"/>
<dbReference type="Proteomes" id="UP000234271">
    <property type="component" value="Chromosome"/>
</dbReference>
<dbReference type="EMBL" id="CP018889">
    <property type="protein sequence ID" value="AUI68638.1"/>
    <property type="molecule type" value="Genomic_DNA"/>
</dbReference>
<evidence type="ECO:0000313" key="2">
    <source>
        <dbReference type="Proteomes" id="UP000234271"/>
    </source>
</evidence>
<gene>
    <name evidence="1" type="ORF">BLE401_07915</name>
</gene>
<name>A0A2N9YDS0_9GAMM</name>
<accession>A0A2N9YDS0</accession>
<protein>
    <submittedName>
        <fullName evidence="1">Uncharacterized protein</fullName>
    </submittedName>
</protein>
<proteinExistence type="predicted"/>
<sequence length="321" mass="37792">MRRVYRGIGRHCLLALAKHYWWFVMLFACPVWAEESPEKGEKDAVVDGILSSFSLPFEDLFKKKHESEWLNLWDEFSGNIGIDIPLRKTKPYNGLNSQGQQGRYSVTFPISLRYNPLSYWFANVNALLYLDKKLQAPWDSDFTYRFGYDDWHPYTLSLVYANYDGNRFHPNRALGERHTRFLEGTYRLGWKFPLTQMLAEPLLIDPNKTINCQMGFNLTPRYVDFVTESRLPHKQTVTMGCHYPIIEDWLFNFTLFWYPQADQQQPWDPDYTYNLTFSSSLPGNLALQYSNYSGNRYPWRDQRDAADVKDGSIGLSWSLAW</sequence>
<evidence type="ECO:0000313" key="1">
    <source>
        <dbReference type="EMBL" id="AUI68638.1"/>
    </source>
</evidence>